<reference evidence="1" key="1">
    <citation type="submission" date="2016-07" db="EMBL/GenBank/DDBJ databases">
        <authorList>
            <person name="Bretaudeau A."/>
        </authorList>
    </citation>
    <scope>NUCLEOTIDE SEQUENCE</scope>
    <source>
        <strain evidence="1">Rice</strain>
        <tissue evidence="1">Whole body</tissue>
    </source>
</reference>
<sequence>MWEKLLVNEQTDHLMLSNGHGPPKHKRHCKCVASLLGVRNLWVDGESGIEKIGKVVIEPPVITQRKRCFTSVFYSVKVSLRSSRPICAEAWLSHTLIYIYKTLPLLSD</sequence>
<gene>
    <name evidence="1" type="ORF">SFRICE_034721</name>
</gene>
<name>A0A2H1WW23_SPOFR</name>
<dbReference type="EMBL" id="ODYU01011500">
    <property type="protein sequence ID" value="SOQ57269.1"/>
    <property type="molecule type" value="Genomic_DNA"/>
</dbReference>
<protein>
    <submittedName>
        <fullName evidence="1">SFRICE_034721</fullName>
    </submittedName>
</protein>
<proteinExistence type="predicted"/>
<organism evidence="1">
    <name type="scientific">Spodoptera frugiperda</name>
    <name type="common">Fall armyworm</name>
    <dbReference type="NCBI Taxonomy" id="7108"/>
    <lineage>
        <taxon>Eukaryota</taxon>
        <taxon>Metazoa</taxon>
        <taxon>Ecdysozoa</taxon>
        <taxon>Arthropoda</taxon>
        <taxon>Hexapoda</taxon>
        <taxon>Insecta</taxon>
        <taxon>Pterygota</taxon>
        <taxon>Neoptera</taxon>
        <taxon>Endopterygota</taxon>
        <taxon>Lepidoptera</taxon>
        <taxon>Glossata</taxon>
        <taxon>Ditrysia</taxon>
        <taxon>Noctuoidea</taxon>
        <taxon>Noctuidae</taxon>
        <taxon>Amphipyrinae</taxon>
        <taxon>Spodoptera</taxon>
    </lineage>
</organism>
<evidence type="ECO:0000313" key="1">
    <source>
        <dbReference type="EMBL" id="SOQ57269.1"/>
    </source>
</evidence>
<accession>A0A2H1WW23</accession>
<dbReference type="AlphaFoldDB" id="A0A2H1WW23"/>